<dbReference type="InterPro" id="IPR023168">
    <property type="entry name" value="GatB_Yqey_C_2"/>
</dbReference>
<dbReference type="Proteomes" id="UP001205890">
    <property type="component" value="Unassembled WGS sequence"/>
</dbReference>
<dbReference type="Pfam" id="PF09424">
    <property type="entry name" value="YqeY"/>
    <property type="match status" value="1"/>
</dbReference>
<protein>
    <submittedName>
        <fullName evidence="1">GatB/YqeY domain-containing protein</fullName>
    </submittedName>
</protein>
<evidence type="ECO:0000313" key="2">
    <source>
        <dbReference type="Proteomes" id="UP001205890"/>
    </source>
</evidence>
<dbReference type="InterPro" id="IPR042184">
    <property type="entry name" value="YqeY/Aim41_N"/>
</dbReference>
<dbReference type="PANTHER" id="PTHR28055">
    <property type="entry name" value="ALTERED INHERITANCE OF MITOCHONDRIA PROTEIN 41, MITOCHONDRIAL"/>
    <property type="match status" value="1"/>
</dbReference>
<sequence length="152" mass="16601">MRQQFTDALKEAMKAGDKRRVSTVRLITAALKDRDIEARGAGKEPLSDDEILGVLQKMVKQRQESLKIYEDAGRADLAEQEREELAIIMGFMPRQMDEAQVKAAIDAAVAETGAASLKDMGKVMAALKERYAGQMDFGKASAAIKARLSGQA</sequence>
<proteinExistence type="predicted"/>
<comment type="caution">
    <text evidence="1">The sequence shown here is derived from an EMBL/GenBank/DDBJ whole genome shotgun (WGS) entry which is preliminary data.</text>
</comment>
<keyword evidence="2" id="KW-1185">Reference proteome</keyword>
<dbReference type="PANTHER" id="PTHR28055:SF1">
    <property type="entry name" value="ALTERED INHERITANCE OF MITOCHONDRIA PROTEIN 41, MITOCHONDRIAL"/>
    <property type="match status" value="1"/>
</dbReference>
<organism evidence="1 2">
    <name type="scientific">Alsobacter ponti</name>
    <dbReference type="NCBI Taxonomy" id="2962936"/>
    <lineage>
        <taxon>Bacteria</taxon>
        <taxon>Pseudomonadati</taxon>
        <taxon>Pseudomonadota</taxon>
        <taxon>Alphaproteobacteria</taxon>
        <taxon>Hyphomicrobiales</taxon>
        <taxon>Alsobacteraceae</taxon>
        <taxon>Alsobacter</taxon>
    </lineage>
</organism>
<gene>
    <name evidence="1" type="ORF">NK718_00940</name>
</gene>
<reference evidence="1 2" key="1">
    <citation type="submission" date="2022-07" db="EMBL/GenBank/DDBJ databases">
        <authorList>
            <person name="Li W.-J."/>
            <person name="Deng Q.-Q."/>
        </authorList>
    </citation>
    <scope>NUCLEOTIDE SEQUENCE [LARGE SCALE GENOMIC DNA]</scope>
    <source>
        <strain evidence="1 2">SYSU M60028</strain>
    </source>
</reference>
<dbReference type="EMBL" id="JANCLU010000001">
    <property type="protein sequence ID" value="MCP8937071.1"/>
    <property type="molecule type" value="Genomic_DNA"/>
</dbReference>
<evidence type="ECO:0000313" key="1">
    <source>
        <dbReference type="EMBL" id="MCP8937071.1"/>
    </source>
</evidence>
<dbReference type="SUPFAM" id="SSF89095">
    <property type="entry name" value="GatB/YqeY motif"/>
    <property type="match status" value="1"/>
</dbReference>
<dbReference type="InterPro" id="IPR019004">
    <property type="entry name" value="YqeY/Aim41"/>
</dbReference>
<dbReference type="Gene3D" id="1.10.10.410">
    <property type="match status" value="1"/>
</dbReference>
<name>A0ABT1L809_9HYPH</name>
<dbReference type="RefSeq" id="WP_254737643.1">
    <property type="nucleotide sequence ID" value="NZ_JANCLU010000001.1"/>
</dbReference>
<dbReference type="Gene3D" id="1.10.1510.10">
    <property type="entry name" value="Uncharacterised protein YqeY/AIM41 PF09424, N-terminal domain"/>
    <property type="match status" value="1"/>
</dbReference>
<accession>A0ABT1L809</accession>
<dbReference type="InterPro" id="IPR003789">
    <property type="entry name" value="Asn/Gln_tRNA_amidoTrase-B-like"/>
</dbReference>